<feature type="transmembrane region" description="Helical" evidence="5">
    <location>
        <begin position="367"/>
        <end position="391"/>
    </location>
</feature>
<dbReference type="GO" id="GO:0016020">
    <property type="term" value="C:membrane"/>
    <property type="evidence" value="ECO:0007669"/>
    <property type="project" value="UniProtKB-SubCell"/>
</dbReference>
<dbReference type="AlphaFoldDB" id="A0A8S1MR73"/>
<dbReference type="InterPro" id="IPR004752">
    <property type="entry name" value="AmpG_permease/AT-1"/>
</dbReference>
<feature type="transmembrane region" description="Helical" evidence="5">
    <location>
        <begin position="110"/>
        <end position="130"/>
    </location>
</feature>
<feature type="transmembrane region" description="Helical" evidence="5">
    <location>
        <begin position="142"/>
        <end position="165"/>
    </location>
</feature>
<protein>
    <submittedName>
        <fullName evidence="6">Uncharacterized protein</fullName>
    </submittedName>
</protein>
<evidence type="ECO:0000313" key="7">
    <source>
        <dbReference type="Proteomes" id="UP000688137"/>
    </source>
</evidence>
<organism evidence="6 7">
    <name type="scientific">Paramecium primaurelia</name>
    <dbReference type="NCBI Taxonomy" id="5886"/>
    <lineage>
        <taxon>Eukaryota</taxon>
        <taxon>Sar</taxon>
        <taxon>Alveolata</taxon>
        <taxon>Ciliophora</taxon>
        <taxon>Intramacronucleata</taxon>
        <taxon>Oligohymenophorea</taxon>
        <taxon>Peniculida</taxon>
        <taxon>Parameciidae</taxon>
        <taxon>Paramecium</taxon>
    </lineage>
</organism>
<evidence type="ECO:0000256" key="1">
    <source>
        <dbReference type="ARBA" id="ARBA00004141"/>
    </source>
</evidence>
<feature type="transmembrane region" description="Helical" evidence="5">
    <location>
        <begin position="220"/>
        <end position="239"/>
    </location>
</feature>
<feature type="transmembrane region" description="Helical" evidence="5">
    <location>
        <begin position="336"/>
        <end position="355"/>
    </location>
</feature>
<accession>A0A8S1MR73</accession>
<reference evidence="6" key="1">
    <citation type="submission" date="2021-01" db="EMBL/GenBank/DDBJ databases">
        <authorList>
            <consortium name="Genoscope - CEA"/>
            <person name="William W."/>
        </authorList>
    </citation>
    <scope>NUCLEOTIDE SEQUENCE</scope>
</reference>
<dbReference type="Proteomes" id="UP000688137">
    <property type="component" value="Unassembled WGS sequence"/>
</dbReference>
<dbReference type="EMBL" id="CAJJDM010000059">
    <property type="protein sequence ID" value="CAD8077364.1"/>
    <property type="molecule type" value="Genomic_DNA"/>
</dbReference>
<sequence length="466" mass="53245">MHAKEEIEMNEFQIDDPQELSIEEQISEKMKPQISNSERKAIIRFTVLYFVIGIPAGFYASLTLLLQGSGITSGQMAFWVTCLYPLSFKLILAPFVDSFYISYFGKRKTYVIPSLYMLGLTFITLAYNGYSQWIEELNLYPLFGLTILLTILQACATIATNGWVLTSFSKHYVHLGATCQMVGLSLGYVFSYAILMNITSPYFCLQYLGLDQPIISLNSYTYILGSLILFIAIITQCLATEDFIEEEKPNFIQVLKLSFSLLSNSNLRFLLLFLLTRRFAFAPVIASTSLNLIQMGFPQSEYASIEAICTTSWILSSLLVGKYLQRGKEMSWVLNAYYLMFLVMGTHFVYVISFLKMGGYNKFTQTIYFILQYLYEFNNSFISCTLSGFFLRIADPTIGGTYATLLFSCYLFGTQFSASVSLFLLHLLPYKTVVLLGWLYGLIYFTVIKDKLIKLQFFDLKSWKVM</sequence>
<evidence type="ECO:0000256" key="3">
    <source>
        <dbReference type="ARBA" id="ARBA00022989"/>
    </source>
</evidence>
<keyword evidence="7" id="KW-1185">Reference proteome</keyword>
<gene>
    <name evidence="6" type="ORF">PPRIM_AZ9-3.1.T0580076</name>
</gene>
<comment type="subcellular location">
    <subcellularLocation>
        <location evidence="1">Membrane</location>
        <topology evidence="1">Multi-pass membrane protein</topology>
    </subcellularLocation>
</comment>
<dbReference type="PANTHER" id="PTHR12778">
    <property type="entry name" value="SOLUTE CARRIER FAMILY 33 ACETYL-COA TRANSPORTER -RELATED"/>
    <property type="match status" value="1"/>
</dbReference>
<dbReference type="GO" id="GO:0008521">
    <property type="term" value="F:acetyl-CoA transmembrane transporter activity"/>
    <property type="evidence" value="ECO:0007669"/>
    <property type="project" value="InterPro"/>
</dbReference>
<evidence type="ECO:0000256" key="5">
    <source>
        <dbReference type="SAM" id="Phobius"/>
    </source>
</evidence>
<dbReference type="InterPro" id="IPR024371">
    <property type="entry name" value="AcetylCoA_trans_1-like"/>
</dbReference>
<keyword evidence="4 5" id="KW-0472">Membrane</keyword>
<dbReference type="OMA" id="ICTTSWI"/>
<evidence type="ECO:0000256" key="4">
    <source>
        <dbReference type="ARBA" id="ARBA00023136"/>
    </source>
</evidence>
<proteinExistence type="predicted"/>
<comment type="caution">
    <text evidence="6">The sequence shown here is derived from an EMBL/GenBank/DDBJ whole genome shotgun (WGS) entry which is preliminary data.</text>
</comment>
<evidence type="ECO:0000256" key="2">
    <source>
        <dbReference type="ARBA" id="ARBA00022692"/>
    </source>
</evidence>
<name>A0A8S1MR73_PARPR</name>
<keyword evidence="3 5" id="KW-1133">Transmembrane helix</keyword>
<dbReference type="PANTHER" id="PTHR12778:SF9">
    <property type="entry name" value="ACETYL-COENZYME A TRANSPORTER 1"/>
    <property type="match status" value="1"/>
</dbReference>
<feature type="transmembrane region" description="Helical" evidence="5">
    <location>
        <begin position="403"/>
        <end position="424"/>
    </location>
</feature>
<feature type="transmembrane region" description="Helical" evidence="5">
    <location>
        <begin position="430"/>
        <end position="448"/>
    </location>
</feature>
<evidence type="ECO:0000313" key="6">
    <source>
        <dbReference type="EMBL" id="CAD8077364.1"/>
    </source>
</evidence>
<feature type="transmembrane region" description="Helical" evidence="5">
    <location>
        <begin position="41"/>
        <end position="66"/>
    </location>
</feature>
<dbReference type="GO" id="GO:0035348">
    <property type="term" value="P:acetyl-CoA transmembrane transport"/>
    <property type="evidence" value="ECO:0007669"/>
    <property type="project" value="InterPro"/>
</dbReference>
<dbReference type="Pfam" id="PF13000">
    <property type="entry name" value="Acatn"/>
    <property type="match status" value="1"/>
</dbReference>
<keyword evidence="2 5" id="KW-0812">Transmembrane</keyword>
<feature type="transmembrane region" description="Helical" evidence="5">
    <location>
        <begin position="78"/>
        <end position="103"/>
    </location>
</feature>